<accession>A0A139N688</accession>
<dbReference type="PROSITE" id="PS51257">
    <property type="entry name" value="PROKAR_LIPOPROTEIN"/>
    <property type="match status" value="1"/>
</dbReference>
<evidence type="ECO:0000313" key="2">
    <source>
        <dbReference type="EMBL" id="KXT71565.1"/>
    </source>
</evidence>
<reference evidence="2 3" key="1">
    <citation type="submission" date="2016-01" db="EMBL/GenBank/DDBJ databases">
        <title>Highly variable Streptococcus oralis are common among viridans streptococci isolated from primates.</title>
        <authorList>
            <person name="Denapaite D."/>
            <person name="Rieger M."/>
            <person name="Koendgen S."/>
            <person name="Brueckner R."/>
            <person name="Ochigava I."/>
            <person name="Kappeler P."/>
            <person name="Maetz-Rensing K."/>
            <person name="Leendertz F."/>
            <person name="Hakenbeck R."/>
        </authorList>
    </citation>
    <scope>NUCLEOTIDE SEQUENCE [LARGE SCALE GENOMIC DNA]</scope>
    <source>
        <strain evidence="2 3">DD07</strain>
    </source>
</reference>
<organism evidence="2 3">
    <name type="scientific">Streptococcus gordonii</name>
    <dbReference type="NCBI Taxonomy" id="1302"/>
    <lineage>
        <taxon>Bacteria</taxon>
        <taxon>Bacillati</taxon>
        <taxon>Bacillota</taxon>
        <taxon>Bacilli</taxon>
        <taxon>Lactobacillales</taxon>
        <taxon>Streptococcaceae</taxon>
        <taxon>Streptococcus</taxon>
    </lineage>
</organism>
<evidence type="ECO:0008006" key="4">
    <source>
        <dbReference type="Google" id="ProtNLM"/>
    </source>
</evidence>
<evidence type="ECO:0000256" key="1">
    <source>
        <dbReference type="SAM" id="SignalP"/>
    </source>
</evidence>
<name>A0A139N688_STRGN</name>
<dbReference type="EMBL" id="LQRC01000174">
    <property type="protein sequence ID" value="KXT71565.1"/>
    <property type="molecule type" value="Genomic_DNA"/>
</dbReference>
<evidence type="ECO:0000313" key="3">
    <source>
        <dbReference type="Proteomes" id="UP000070096"/>
    </source>
</evidence>
<dbReference type="PATRIC" id="fig|1302.21.peg.1323"/>
<dbReference type="Proteomes" id="UP000070096">
    <property type="component" value="Unassembled WGS sequence"/>
</dbReference>
<feature type="chain" id="PRO_5039670065" description="Lipoprotein" evidence="1">
    <location>
        <begin position="20"/>
        <end position="64"/>
    </location>
</feature>
<sequence>MKKIFQYVAILVAGFSLMACDLLPGQSKGGGTPAEQKEAKSGALSASNKEIEMKVKGRSVYSAK</sequence>
<keyword evidence="1" id="KW-0732">Signal</keyword>
<gene>
    <name evidence="2" type="ORF">SGODD07_01185</name>
</gene>
<comment type="caution">
    <text evidence="2">The sequence shown here is derived from an EMBL/GenBank/DDBJ whole genome shotgun (WGS) entry which is preliminary data.</text>
</comment>
<dbReference type="AlphaFoldDB" id="A0A139N688"/>
<protein>
    <recommendedName>
        <fullName evidence="4">Lipoprotein</fullName>
    </recommendedName>
</protein>
<feature type="signal peptide" evidence="1">
    <location>
        <begin position="1"/>
        <end position="19"/>
    </location>
</feature>
<proteinExistence type="predicted"/>